<sequence length="406" mass="46243">MGLIVAISFVALLVVGRLILPYVVLNYLNKTLANMKGYRGHIEDVDIALIRGAYKIDSIYLHKLDTAKDKETPFFAAYNVDLSVEWKALFHGSIVGELVFERPMIRFTKDKVEPKQVRNDSTGFKKLLDDFMPLNVNRVEINDGEIQYKDEFSKPKVDLALTHTYALALNLRNSYDSAALLPASFTMRADLYEGKLSLNAKMNPLADDPTFDMNADLKHTNLVKLNEFFQAYAKVDVNKGKFGLYTEVAAKKGNFAGYVKPLIQDLDVLGKEDRKDNIFQKMWEGFVGTVGEVFQNQSKDQVATKVEFKGSLKNPDTNVWSAIYNVLENAFIQALQPTIDHEINIASVDTKKEEKKNVLQKVFGKKDEPDRKKDKAERKKERKEKKKKKKEQRKEKSEKEASGNNV</sequence>
<accession>A0A1M5S733</accession>
<keyword evidence="3" id="KW-1185">Reference proteome</keyword>
<dbReference type="InterPro" id="IPR008023">
    <property type="entry name" value="DUF748"/>
</dbReference>
<dbReference type="Proteomes" id="UP000184212">
    <property type="component" value="Unassembled WGS sequence"/>
</dbReference>
<dbReference type="AlphaFoldDB" id="A0A1M5S733"/>
<reference evidence="2 3" key="1">
    <citation type="submission" date="2016-11" db="EMBL/GenBank/DDBJ databases">
        <authorList>
            <person name="Jaros S."/>
            <person name="Januszkiewicz K."/>
            <person name="Wedrychowicz H."/>
        </authorList>
    </citation>
    <scope>NUCLEOTIDE SEQUENCE [LARGE SCALE GENOMIC DNA]</scope>
    <source>
        <strain evidence="2 3">DSM 24574</strain>
    </source>
</reference>
<evidence type="ECO:0000313" key="2">
    <source>
        <dbReference type="EMBL" id="SHH34407.1"/>
    </source>
</evidence>
<feature type="compositionally biased region" description="Basic and acidic residues" evidence="1">
    <location>
        <begin position="364"/>
        <end position="379"/>
    </location>
</feature>
<evidence type="ECO:0000256" key="1">
    <source>
        <dbReference type="SAM" id="MobiDB-lite"/>
    </source>
</evidence>
<feature type="compositionally biased region" description="Basic and acidic residues" evidence="1">
    <location>
        <begin position="392"/>
        <end position="406"/>
    </location>
</feature>
<dbReference type="Pfam" id="PF05359">
    <property type="entry name" value="DUF748"/>
    <property type="match status" value="1"/>
</dbReference>
<gene>
    <name evidence="2" type="ORF">SAMN04488109_3788</name>
</gene>
<name>A0A1M5S733_9BACT</name>
<dbReference type="EMBL" id="FQWQ01000002">
    <property type="protein sequence ID" value="SHH34407.1"/>
    <property type="molecule type" value="Genomic_DNA"/>
</dbReference>
<feature type="region of interest" description="Disordered" evidence="1">
    <location>
        <begin position="359"/>
        <end position="406"/>
    </location>
</feature>
<organism evidence="2 3">
    <name type="scientific">Chryseolinea serpens</name>
    <dbReference type="NCBI Taxonomy" id="947013"/>
    <lineage>
        <taxon>Bacteria</taxon>
        <taxon>Pseudomonadati</taxon>
        <taxon>Bacteroidota</taxon>
        <taxon>Cytophagia</taxon>
        <taxon>Cytophagales</taxon>
        <taxon>Fulvivirgaceae</taxon>
        <taxon>Chryseolinea</taxon>
    </lineage>
</organism>
<evidence type="ECO:0008006" key="4">
    <source>
        <dbReference type="Google" id="ProtNLM"/>
    </source>
</evidence>
<proteinExistence type="predicted"/>
<protein>
    <recommendedName>
        <fullName evidence="4">DUF748 domain-containing protein</fullName>
    </recommendedName>
</protein>
<evidence type="ECO:0000313" key="3">
    <source>
        <dbReference type="Proteomes" id="UP000184212"/>
    </source>
</evidence>
<feature type="compositionally biased region" description="Basic residues" evidence="1">
    <location>
        <begin position="380"/>
        <end position="391"/>
    </location>
</feature>